<dbReference type="SUPFAM" id="SSF50199">
    <property type="entry name" value="Staphylococcal nuclease"/>
    <property type="match status" value="1"/>
</dbReference>
<dbReference type="Gene3D" id="2.40.50.90">
    <property type="match status" value="1"/>
</dbReference>
<reference evidence="2" key="1">
    <citation type="submission" date="2015-07" db="EMBL/GenBank/DDBJ databases">
        <title>Complete genome sequence and phylogenetic analysis of Limnochorda pilosa.</title>
        <authorList>
            <person name="Watanabe M."/>
            <person name="Kojima H."/>
            <person name="Fukui M."/>
        </authorList>
    </citation>
    <scope>NUCLEOTIDE SEQUENCE [LARGE SCALE GENOMIC DNA]</scope>
    <source>
        <strain evidence="2">HC45</strain>
    </source>
</reference>
<evidence type="ECO:0000313" key="2">
    <source>
        <dbReference type="Proteomes" id="UP000065807"/>
    </source>
</evidence>
<dbReference type="STRING" id="1555112.LIP_2058"/>
<proteinExistence type="predicted"/>
<dbReference type="KEGG" id="lpil:LIP_2058"/>
<protein>
    <submittedName>
        <fullName evidence="1">Uncharacterized protein</fullName>
    </submittedName>
</protein>
<reference evidence="2" key="2">
    <citation type="journal article" date="2016" name="Int. J. Syst. Evol. Microbiol.">
        <title>Complete genome sequence and cell structure of Limnochorda pilosa, a Gram-negative spore-former within the phylum Firmicutes.</title>
        <authorList>
            <person name="Watanabe M."/>
            <person name="Kojima H."/>
            <person name="Fukui M."/>
        </authorList>
    </citation>
    <scope>NUCLEOTIDE SEQUENCE [LARGE SCALE GENOMIC DNA]</scope>
    <source>
        <strain evidence="2">HC45</strain>
    </source>
</reference>
<dbReference type="InterPro" id="IPR035437">
    <property type="entry name" value="SNase_OB-fold_sf"/>
</dbReference>
<organism evidence="1 2">
    <name type="scientific">Limnochorda pilosa</name>
    <dbReference type="NCBI Taxonomy" id="1555112"/>
    <lineage>
        <taxon>Bacteria</taxon>
        <taxon>Bacillati</taxon>
        <taxon>Bacillota</taxon>
        <taxon>Limnochordia</taxon>
        <taxon>Limnochordales</taxon>
        <taxon>Limnochordaceae</taxon>
        <taxon>Limnochorda</taxon>
    </lineage>
</organism>
<sequence>MQVSHGDTFMVAFAGTSSARVRLIGVGAPEGVHPTPSAEPFGVAAAAFTKGLLPDGRMVNEVLLAAGDAQLYTLPPNVRHVERFR</sequence>
<dbReference type="EMBL" id="AP014924">
    <property type="protein sequence ID" value="BAS27899.1"/>
    <property type="molecule type" value="Genomic_DNA"/>
</dbReference>
<keyword evidence="2" id="KW-1185">Reference proteome</keyword>
<dbReference type="AlphaFoldDB" id="A0A0K2SM36"/>
<dbReference type="Proteomes" id="UP000065807">
    <property type="component" value="Chromosome"/>
</dbReference>
<evidence type="ECO:0000313" key="1">
    <source>
        <dbReference type="EMBL" id="BAS27899.1"/>
    </source>
</evidence>
<name>A0A0K2SM36_LIMPI</name>
<gene>
    <name evidence="1" type="ORF">LIP_2058</name>
</gene>
<accession>A0A0K2SM36</accession>